<dbReference type="InterPro" id="IPR011989">
    <property type="entry name" value="ARM-like"/>
</dbReference>
<dbReference type="Pfam" id="PF13646">
    <property type="entry name" value="HEAT_2"/>
    <property type="match status" value="1"/>
</dbReference>
<evidence type="ECO:0000313" key="1">
    <source>
        <dbReference type="EMBL" id="QSE96467.1"/>
    </source>
</evidence>
<proteinExistence type="predicted"/>
<organism evidence="1 2">
    <name type="scientific">Fulvivirga lutea</name>
    <dbReference type="NCBI Taxonomy" id="2810512"/>
    <lineage>
        <taxon>Bacteria</taxon>
        <taxon>Pseudomonadati</taxon>
        <taxon>Bacteroidota</taxon>
        <taxon>Cytophagia</taxon>
        <taxon>Cytophagales</taxon>
        <taxon>Fulvivirgaceae</taxon>
        <taxon>Fulvivirga</taxon>
    </lineage>
</organism>
<dbReference type="InterPro" id="IPR016024">
    <property type="entry name" value="ARM-type_fold"/>
</dbReference>
<keyword evidence="2" id="KW-1185">Reference proteome</keyword>
<name>A0A974WG75_9BACT</name>
<dbReference type="RefSeq" id="WP_205720983.1">
    <property type="nucleotide sequence ID" value="NZ_CP070608.1"/>
</dbReference>
<reference evidence="1" key="1">
    <citation type="submission" date="2021-02" db="EMBL/GenBank/DDBJ databases">
        <title>Fulvivirga sp. S481 isolated from sea water.</title>
        <authorList>
            <person name="Bae S.S."/>
            <person name="Baek K."/>
        </authorList>
    </citation>
    <scope>NUCLEOTIDE SEQUENCE</scope>
    <source>
        <strain evidence="1">S481</strain>
    </source>
</reference>
<dbReference type="AlphaFoldDB" id="A0A974WG75"/>
<evidence type="ECO:0000313" key="2">
    <source>
        <dbReference type="Proteomes" id="UP000662783"/>
    </source>
</evidence>
<dbReference type="Gene3D" id="1.25.10.10">
    <property type="entry name" value="Leucine-rich Repeat Variant"/>
    <property type="match status" value="1"/>
</dbReference>
<dbReference type="KEGG" id="fuv:JR347_12755"/>
<sequence>MPIDEKELLSIIEKGDDEKAFEASDSLGAIGGDETLNHLVSLLKNNNPDVQFLASRTLGLMKNNGAALEPLIEAVNKKDNSAIAGDLLMSLDGFDVSDHYVEIFKLYLFGSFKVSKLAKELLDYKEFNITPRVLKKAKKHWNHYQNNIKQDDAYLLKKEEVEEILDDLQDFLDSTD</sequence>
<protein>
    <submittedName>
        <fullName evidence="1">HEAT repeat domain-containing protein</fullName>
    </submittedName>
</protein>
<dbReference type="EMBL" id="CP070608">
    <property type="protein sequence ID" value="QSE96467.1"/>
    <property type="molecule type" value="Genomic_DNA"/>
</dbReference>
<dbReference type="SUPFAM" id="SSF48371">
    <property type="entry name" value="ARM repeat"/>
    <property type="match status" value="1"/>
</dbReference>
<dbReference type="Proteomes" id="UP000662783">
    <property type="component" value="Chromosome"/>
</dbReference>
<gene>
    <name evidence="1" type="ORF">JR347_12755</name>
</gene>
<accession>A0A974WG75</accession>